<dbReference type="Pfam" id="PF07676">
    <property type="entry name" value="PD40"/>
    <property type="match status" value="5"/>
</dbReference>
<feature type="domain" description="TolB N-terminal" evidence="2">
    <location>
        <begin position="74"/>
        <end position="182"/>
    </location>
</feature>
<dbReference type="InterPro" id="IPR007195">
    <property type="entry name" value="TolB_N"/>
</dbReference>
<dbReference type="InterPro" id="IPR011042">
    <property type="entry name" value="6-blade_b-propeller_TolB-like"/>
</dbReference>
<dbReference type="InterPro" id="IPR011659">
    <property type="entry name" value="WD40"/>
</dbReference>
<sequence>MRIFMKFKYFLKHFTFLIFLLVLNYKPLFAKEDFSFSNKTKFLNTNPKKNLENNNYIKIANADDEVPENKLDNTIDVGAPGVKKIKITIPNFFLIDKSIPINNTDLNKFTKRMHNILAFTNWFEFISQETQQNNSKQNLLPFQATTWKSLKTEYVIIGNFNISSSQNRFNLELRLFDVKTQNLIIGKSYLNLNFKSVDVALKRFGDLLIEALTGTQGPFMSQIVFVGRKHSDTNGQIYISDFDGGNLKQITNNNSVNLSPTWTKDGTKITYTSFKSGKPEIYSYNLNTKQELRVVANMPNSSGASWSPDGNTIAFSSSTNDGSTHIFSMNKFGSNKKVLIDTSAIEVEPSFSPDGKFLAYTSTKFGKPMIFVKDLENDSNTRITYAGWYNASASWSPDSRTIAFASYDRDIDRWDLFKINANGSNIERLTLNQGDNEKPSWSPDGRFIIFQSDRNSKGTRYGTKKLFVMTKDGAYQKVLDIPLAEAKQPSWGPYILQFEAD</sequence>
<comment type="similarity">
    <text evidence="1">Belongs to the TolB family.</text>
</comment>
<dbReference type="Gene3D" id="2.120.10.30">
    <property type="entry name" value="TolB, C-terminal domain"/>
    <property type="match status" value="1"/>
</dbReference>
<evidence type="ECO:0000256" key="1">
    <source>
        <dbReference type="ARBA" id="ARBA00009820"/>
    </source>
</evidence>
<name>A0A369KSE0_9BACT</name>
<protein>
    <recommendedName>
        <fullName evidence="2">TolB N-terminal domain-containing protein</fullName>
    </recommendedName>
</protein>
<dbReference type="SUPFAM" id="SSF69304">
    <property type="entry name" value="Tricorn protease N-terminal domain"/>
    <property type="match status" value="1"/>
</dbReference>
<dbReference type="Proteomes" id="UP000253934">
    <property type="component" value="Unassembled WGS sequence"/>
</dbReference>
<dbReference type="AlphaFoldDB" id="A0A369KSE0"/>
<dbReference type="PANTHER" id="PTHR36842:SF1">
    <property type="entry name" value="PROTEIN TOLB"/>
    <property type="match status" value="1"/>
</dbReference>
<evidence type="ECO:0000313" key="4">
    <source>
        <dbReference type="Proteomes" id="UP000253934"/>
    </source>
</evidence>
<organism evidence="3 4">
    <name type="scientific">Spirobacillus cienkowskii</name>
    <dbReference type="NCBI Taxonomy" id="495820"/>
    <lineage>
        <taxon>Bacteria</taxon>
        <taxon>Pseudomonadati</taxon>
        <taxon>Bdellovibrionota</taxon>
        <taxon>Oligoflexia</taxon>
        <taxon>Silvanigrellales</taxon>
        <taxon>Spirobacillus</taxon>
    </lineage>
</organism>
<dbReference type="Pfam" id="PF04052">
    <property type="entry name" value="TolB_N"/>
    <property type="match status" value="1"/>
</dbReference>
<comment type="caution">
    <text evidence="3">The sequence shown here is derived from an EMBL/GenBank/DDBJ whole genome shotgun (WGS) entry which is preliminary data.</text>
</comment>
<dbReference type="GO" id="GO:0042597">
    <property type="term" value="C:periplasmic space"/>
    <property type="evidence" value="ECO:0007669"/>
    <property type="project" value="InterPro"/>
</dbReference>
<dbReference type="SUPFAM" id="SSF52964">
    <property type="entry name" value="TolB, N-terminal domain"/>
    <property type="match status" value="1"/>
</dbReference>
<evidence type="ECO:0000313" key="3">
    <source>
        <dbReference type="EMBL" id="RDB35635.1"/>
    </source>
</evidence>
<dbReference type="Gene3D" id="3.40.50.10070">
    <property type="entry name" value="TolB, N-terminal domain"/>
    <property type="match status" value="1"/>
</dbReference>
<reference evidence="3" key="1">
    <citation type="submission" date="2018-04" db="EMBL/GenBank/DDBJ databases">
        <title>Draft genome sequence of the Candidatus Spirobacillus cienkowskii, a pathogen of freshwater Daphnia species, reconstructed from hemolymph metagenomic reads.</title>
        <authorList>
            <person name="Bresciani L."/>
            <person name="Lemos L.N."/>
            <person name="Wale N."/>
            <person name="Lin J.Y."/>
            <person name="Fernandes G.R."/>
            <person name="Duffy M.A."/>
            <person name="Rodrigues J.M."/>
        </authorList>
    </citation>
    <scope>NUCLEOTIDE SEQUENCE [LARGE SCALE GENOMIC DNA]</scope>
    <source>
        <strain evidence="3">Binning01</strain>
    </source>
</reference>
<dbReference type="Gene3D" id="2.120.10.60">
    <property type="entry name" value="Tricorn protease N-terminal domain"/>
    <property type="match status" value="1"/>
</dbReference>
<dbReference type="PANTHER" id="PTHR36842">
    <property type="entry name" value="PROTEIN TOLB HOMOLOG"/>
    <property type="match status" value="1"/>
</dbReference>
<keyword evidence="4" id="KW-1185">Reference proteome</keyword>
<dbReference type="EMBL" id="QOVW01000079">
    <property type="protein sequence ID" value="RDB35635.1"/>
    <property type="molecule type" value="Genomic_DNA"/>
</dbReference>
<gene>
    <name evidence="3" type="ORF">DCC88_09100</name>
</gene>
<dbReference type="GO" id="GO:0015031">
    <property type="term" value="P:protein transport"/>
    <property type="evidence" value="ECO:0007669"/>
    <property type="project" value="InterPro"/>
</dbReference>
<accession>A0A369KSE0</accession>
<evidence type="ECO:0000259" key="2">
    <source>
        <dbReference type="Pfam" id="PF04052"/>
    </source>
</evidence>
<proteinExistence type="inferred from homology"/>